<accession>B9GCL4</accession>
<accession>Q0IP45</accession>
<evidence type="ECO:0000313" key="3">
    <source>
        <dbReference type="EMBL" id="EEE53021.1"/>
    </source>
</evidence>
<reference evidence="3" key="2">
    <citation type="journal article" date="2005" name="PLoS Biol.">
        <title>The genomes of Oryza sativa: a history of duplications.</title>
        <authorList>
            <person name="Yu J."/>
            <person name="Wang J."/>
            <person name="Lin W."/>
            <person name="Li S."/>
            <person name="Li H."/>
            <person name="Zhou J."/>
            <person name="Ni P."/>
            <person name="Dong W."/>
            <person name="Hu S."/>
            <person name="Zeng C."/>
            <person name="Zhang J."/>
            <person name="Zhang Y."/>
            <person name="Li R."/>
            <person name="Xu Z."/>
            <person name="Li S."/>
            <person name="Li X."/>
            <person name="Zheng H."/>
            <person name="Cong L."/>
            <person name="Lin L."/>
            <person name="Yin J."/>
            <person name="Geng J."/>
            <person name="Li G."/>
            <person name="Shi J."/>
            <person name="Liu J."/>
            <person name="Lv H."/>
            <person name="Li J."/>
            <person name="Wang J."/>
            <person name="Deng Y."/>
            <person name="Ran L."/>
            <person name="Shi X."/>
            <person name="Wang X."/>
            <person name="Wu Q."/>
            <person name="Li C."/>
            <person name="Ren X."/>
            <person name="Wang J."/>
            <person name="Wang X."/>
            <person name="Li D."/>
            <person name="Liu D."/>
            <person name="Zhang X."/>
            <person name="Ji Z."/>
            <person name="Zhao W."/>
            <person name="Sun Y."/>
            <person name="Zhang Z."/>
            <person name="Bao J."/>
            <person name="Han Y."/>
            <person name="Dong L."/>
            <person name="Ji J."/>
            <person name="Chen P."/>
            <person name="Wu S."/>
            <person name="Liu J."/>
            <person name="Xiao Y."/>
            <person name="Bu D."/>
            <person name="Tan J."/>
            <person name="Yang L."/>
            <person name="Ye C."/>
            <person name="Zhang J."/>
            <person name="Xu J."/>
            <person name="Zhou Y."/>
            <person name="Yu Y."/>
            <person name="Zhang B."/>
            <person name="Zhuang S."/>
            <person name="Wei H."/>
            <person name="Liu B."/>
            <person name="Lei M."/>
            <person name="Yu H."/>
            <person name="Li Y."/>
            <person name="Xu H."/>
            <person name="Wei S."/>
            <person name="He X."/>
            <person name="Fang L."/>
            <person name="Zhang Z."/>
            <person name="Zhang Y."/>
            <person name="Huang X."/>
            <person name="Su Z."/>
            <person name="Tong W."/>
            <person name="Li J."/>
            <person name="Tong Z."/>
            <person name="Li S."/>
            <person name="Ye J."/>
            <person name="Wang L."/>
            <person name="Fang L."/>
            <person name="Lei T."/>
            <person name="Chen C."/>
            <person name="Chen H."/>
            <person name="Xu Z."/>
            <person name="Li H."/>
            <person name="Huang H."/>
            <person name="Zhang F."/>
            <person name="Xu H."/>
            <person name="Li N."/>
            <person name="Zhao C."/>
            <person name="Li S."/>
            <person name="Dong L."/>
            <person name="Huang Y."/>
            <person name="Li L."/>
            <person name="Xi Y."/>
            <person name="Qi Q."/>
            <person name="Li W."/>
            <person name="Zhang B."/>
            <person name="Hu W."/>
            <person name="Zhang Y."/>
            <person name="Tian X."/>
            <person name="Jiao Y."/>
            <person name="Liang X."/>
            <person name="Jin J."/>
            <person name="Gao L."/>
            <person name="Zheng W."/>
            <person name="Hao B."/>
            <person name="Liu S."/>
            <person name="Wang W."/>
            <person name="Yuan L."/>
            <person name="Cao M."/>
            <person name="McDermott J."/>
            <person name="Samudrala R."/>
            <person name="Wang J."/>
            <person name="Wong G.K."/>
            <person name="Yang H."/>
        </authorList>
    </citation>
    <scope>NUCLEOTIDE SEQUENCE [LARGE SCALE GENOMIC DNA]</scope>
</reference>
<protein>
    <submittedName>
        <fullName evidence="2">Os12g0254400 protein</fullName>
    </submittedName>
</protein>
<reference evidence="2" key="9">
    <citation type="submission" date="2012-08" db="EMBL/GenBank/DDBJ databases">
        <title>The Second Rice Annotation Project Meeting (RAP2).</title>
        <authorList>
            <consortium name="The Rice Annotation Project (RAP)"/>
        </authorList>
    </citation>
    <scope>NUCLEOTIDE SEQUENCE</scope>
</reference>
<reference evidence="2 4" key="1">
    <citation type="journal article" date="2005" name="Nature">
        <title>The map-based sequence of the rice genome.</title>
        <authorList>
            <consortium name="International rice genome sequencing project (IRGSP)"/>
            <person name="Matsumoto T."/>
            <person name="Wu J."/>
            <person name="Kanamori H."/>
            <person name="Katayose Y."/>
            <person name="Fujisawa M."/>
            <person name="Namiki N."/>
            <person name="Mizuno H."/>
            <person name="Yamamoto K."/>
            <person name="Antonio B.A."/>
            <person name="Baba T."/>
            <person name="Sakata K."/>
            <person name="Nagamura Y."/>
            <person name="Aoki H."/>
            <person name="Arikawa K."/>
            <person name="Arita K."/>
            <person name="Bito T."/>
            <person name="Chiden Y."/>
            <person name="Fujitsuka N."/>
            <person name="Fukunaka R."/>
            <person name="Hamada M."/>
            <person name="Harada C."/>
            <person name="Hayashi A."/>
            <person name="Hijishita S."/>
            <person name="Honda M."/>
            <person name="Hosokawa S."/>
            <person name="Ichikawa Y."/>
            <person name="Idonuma A."/>
            <person name="Iijima M."/>
            <person name="Ikeda M."/>
            <person name="Ikeno M."/>
            <person name="Ito K."/>
            <person name="Ito S."/>
            <person name="Ito T."/>
            <person name="Ito Y."/>
            <person name="Ito Y."/>
            <person name="Iwabuchi A."/>
            <person name="Kamiya K."/>
            <person name="Karasawa W."/>
            <person name="Kurita K."/>
            <person name="Katagiri S."/>
            <person name="Kikuta A."/>
            <person name="Kobayashi H."/>
            <person name="Kobayashi N."/>
            <person name="Machita K."/>
            <person name="Maehara T."/>
            <person name="Masukawa M."/>
            <person name="Mizubayashi T."/>
            <person name="Mukai Y."/>
            <person name="Nagasaki H."/>
            <person name="Nagata Y."/>
            <person name="Naito S."/>
            <person name="Nakashima M."/>
            <person name="Nakama Y."/>
            <person name="Nakamichi Y."/>
            <person name="Nakamura M."/>
            <person name="Meguro A."/>
            <person name="Negishi M."/>
            <person name="Ohta I."/>
            <person name="Ohta T."/>
            <person name="Okamoto M."/>
            <person name="Ono N."/>
            <person name="Saji S."/>
            <person name="Sakaguchi M."/>
            <person name="Sakai K."/>
            <person name="Shibata M."/>
            <person name="Shimokawa T."/>
            <person name="Song J."/>
            <person name="Takazaki Y."/>
            <person name="Terasawa K."/>
            <person name="Tsugane M."/>
            <person name="Tsuji K."/>
            <person name="Ueda S."/>
            <person name="Waki K."/>
            <person name="Yamagata H."/>
            <person name="Yamamoto M."/>
            <person name="Yamamoto S."/>
            <person name="Yamane H."/>
            <person name="Yoshiki S."/>
            <person name="Yoshihara R."/>
            <person name="Yukawa K."/>
            <person name="Zhong H."/>
            <person name="Yano M."/>
            <person name="Yuan Q."/>
            <person name="Ouyang S."/>
            <person name="Liu J."/>
            <person name="Jones K.M."/>
            <person name="Gansberger K."/>
            <person name="Moffat K."/>
            <person name="Hill J."/>
            <person name="Bera J."/>
            <person name="Fadrosh D."/>
            <person name="Jin S."/>
            <person name="Johri S."/>
            <person name="Kim M."/>
            <person name="Overton L."/>
            <person name="Reardon M."/>
            <person name="Tsitrin T."/>
            <person name="Vuong H."/>
            <person name="Weaver B."/>
            <person name="Ciecko A."/>
            <person name="Tallon L."/>
            <person name="Jackson J."/>
            <person name="Pai G."/>
            <person name="Aken S.V."/>
            <person name="Utterback T."/>
            <person name="Reidmuller S."/>
            <person name="Feldblyum T."/>
            <person name="Hsiao J."/>
            <person name="Zismann V."/>
            <person name="Iobst S."/>
            <person name="de Vazeille A.R."/>
            <person name="Buell C.R."/>
            <person name="Ying K."/>
            <person name="Li Y."/>
            <person name="Lu T."/>
            <person name="Huang Y."/>
            <person name="Zhao Q."/>
            <person name="Feng Q."/>
            <person name="Zhang L."/>
            <person name="Zhu J."/>
            <person name="Weng Q."/>
            <person name="Mu J."/>
            <person name="Lu Y."/>
            <person name="Fan D."/>
            <person name="Liu Y."/>
            <person name="Guan J."/>
            <person name="Zhang Y."/>
            <person name="Yu S."/>
            <person name="Liu X."/>
            <person name="Zhang Y."/>
            <person name="Hong G."/>
            <person name="Han B."/>
            <person name="Choisne N."/>
            <person name="Demange N."/>
            <person name="Orjeda G."/>
            <person name="Samain S."/>
            <person name="Cattolico L."/>
            <person name="Pelletier E."/>
            <person name="Couloux A."/>
            <person name="Segurens B."/>
            <person name="Wincker P."/>
            <person name="D'Hont A."/>
            <person name="Scarpelli C."/>
            <person name="Weissenbach J."/>
            <person name="Salanoubat M."/>
            <person name="Quetier F."/>
            <person name="Yu Y."/>
            <person name="Kim H.R."/>
            <person name="Rambo T."/>
            <person name="Currie J."/>
            <person name="Collura K."/>
            <person name="Luo M."/>
            <person name="Yang T."/>
            <person name="Ammiraju J.S.S."/>
            <person name="Engler F."/>
            <person name="Soderlund C."/>
            <person name="Wing R.A."/>
            <person name="Palmer L.E."/>
            <person name="de la Bastide M."/>
            <person name="Spiegel L."/>
            <person name="Nascimento L."/>
            <person name="Zutavern T."/>
            <person name="O'Shaughnessy A."/>
            <person name="Dike S."/>
            <person name="Dedhia N."/>
            <person name="Preston R."/>
            <person name="Balija V."/>
            <person name="McCombie W.R."/>
            <person name="Chow T."/>
            <person name="Chen H."/>
            <person name="Chung M."/>
            <person name="Chen C."/>
            <person name="Shaw J."/>
            <person name="Wu H."/>
            <person name="Hsiao K."/>
            <person name="Chao Y."/>
            <person name="Chu M."/>
            <person name="Cheng C."/>
            <person name="Hour A."/>
            <person name="Lee P."/>
            <person name="Lin S."/>
            <person name="Lin Y."/>
            <person name="Liou J."/>
            <person name="Liu S."/>
            <person name="Hsing Y."/>
            <person name="Raghuvanshi S."/>
            <person name="Mohanty A."/>
            <person name="Bharti A.K."/>
            <person name="Gaur A."/>
            <person name="Gupta V."/>
            <person name="Kumar D."/>
            <person name="Ravi V."/>
            <person name="Vij S."/>
            <person name="Kapur A."/>
            <person name="Khurana P."/>
            <person name="Khurana P."/>
            <person name="Khurana J.P."/>
            <person name="Tyagi A.K."/>
            <person name="Gaikwad K."/>
            <person name="Singh A."/>
            <person name="Dalal V."/>
            <person name="Srivastava S."/>
            <person name="Dixit A."/>
            <person name="Pal A.K."/>
            <person name="Ghazi I.A."/>
            <person name="Yadav M."/>
            <person name="Pandit A."/>
            <person name="Bhargava A."/>
            <person name="Sureshbabu K."/>
            <person name="Batra K."/>
            <person name="Sharma T.R."/>
            <person name="Mohapatra T."/>
            <person name="Singh N.K."/>
            <person name="Messing J."/>
            <person name="Nelson A.B."/>
            <person name="Fuks G."/>
            <person name="Kavchok S."/>
            <person name="Keizer G."/>
            <person name="Linton E."/>
            <person name="Llaca V."/>
            <person name="Song R."/>
            <person name="Tanyolac B."/>
            <person name="Young S."/>
            <person name="Ho-Il K."/>
            <person name="Hahn J.H."/>
            <person name="Sangsakoo G."/>
            <person name="Vanavichit A."/>
            <person name="de Mattos Luiz.A.T."/>
            <person name="Zimmer P.D."/>
            <person name="Malone G."/>
            <person name="Dellagostin O."/>
            <person name="de Oliveira A.C."/>
            <person name="Bevan M."/>
            <person name="Bancroft I."/>
            <person name="Minx P."/>
            <person name="Cordum H."/>
            <person name="Wilson R."/>
            <person name="Cheng Z."/>
            <person name="Jin W."/>
            <person name="Jiang J."/>
            <person name="Leong S.A."/>
            <person name="Iwama H."/>
            <person name="Gojobori T."/>
            <person name="Itoh T."/>
            <person name="Niimura Y."/>
            <person name="Fujii Y."/>
            <person name="Habara T."/>
            <person name="Sakai H."/>
            <person name="Sato Y."/>
            <person name="Wilson G."/>
            <person name="Kumar K."/>
            <person name="McCouch S."/>
            <person name="Juretic N."/>
            <person name="Hoen D."/>
            <person name="Wright S."/>
            <person name="Bruskiewich R."/>
            <person name="Bureau T."/>
            <person name="Miyao A."/>
            <person name="Hirochika H."/>
            <person name="Nishikawa T."/>
            <person name="Kadowaki K."/>
            <person name="Sugiura M."/>
            <person name="Burr B."/>
            <person name="Sasaki T."/>
        </authorList>
    </citation>
    <scope>NUCLEOTIDE SEQUENCE [LARGE SCALE GENOMIC DNA]</scope>
    <source>
        <strain evidence="4">cv. Nipponbare</strain>
    </source>
</reference>
<gene>
    <name evidence="2" type="ordered locus">Os12g0254400</name>
    <name evidence="3" type="ORF">OsJ_35735</name>
</gene>
<proteinExistence type="predicted"/>
<reference evidence="3" key="7">
    <citation type="submission" date="2008-12" db="EMBL/GenBank/DDBJ databases">
        <title>Improved gene annotation of the rice (Oryza sativa) genomes.</title>
        <authorList>
            <person name="Wang J."/>
            <person name="Li R."/>
            <person name="Fan W."/>
            <person name="Huang Q."/>
            <person name="Zhang J."/>
            <person name="Zhou Y."/>
            <person name="Hu Y."/>
            <person name="Zi S."/>
            <person name="Li J."/>
            <person name="Ni P."/>
            <person name="Zheng H."/>
            <person name="Zhang Y."/>
            <person name="Zhao M."/>
            <person name="Hao Q."/>
            <person name="McDermott J."/>
            <person name="Samudrala R."/>
            <person name="Kristiansen K."/>
            <person name="Wong G.K.-S."/>
        </authorList>
    </citation>
    <scope>NUCLEOTIDE SEQUENCE</scope>
</reference>
<sequence>MQLYMTYQACPMGDLQMGDSVVSTIDIRALYCNKSPGKSSSSSMYGASSSSKRKACELNHGDGGSAHDDVRDYGVDHVDDNGEYYGDDHDDVMHG</sequence>
<reference evidence="4" key="6">
    <citation type="journal article" date="2008" name="Nucleic Acids Res.">
        <title>The rice annotation project database (RAP-DB): 2008 update.</title>
        <authorList>
            <consortium name="The rice annotation project (RAP)"/>
        </authorList>
    </citation>
    <scope>GENOME REANNOTATION</scope>
    <source>
        <strain evidence="4">cv. Nipponbare</strain>
    </source>
</reference>
<organism evidence="3">
    <name type="scientific">Oryza sativa subsp. japonica</name>
    <name type="common">Rice</name>
    <dbReference type="NCBI Taxonomy" id="39947"/>
    <lineage>
        <taxon>Eukaryota</taxon>
        <taxon>Viridiplantae</taxon>
        <taxon>Streptophyta</taxon>
        <taxon>Embryophyta</taxon>
        <taxon>Tracheophyta</taxon>
        <taxon>Spermatophyta</taxon>
        <taxon>Magnoliopsida</taxon>
        <taxon>Liliopsida</taxon>
        <taxon>Poales</taxon>
        <taxon>Poaceae</taxon>
        <taxon>BOP clade</taxon>
        <taxon>Oryzoideae</taxon>
        <taxon>Oryzeae</taxon>
        <taxon>Oryzinae</taxon>
        <taxon>Oryza</taxon>
        <taxon>Oryza sativa</taxon>
    </lineage>
</organism>
<feature type="compositionally biased region" description="Basic and acidic residues" evidence="1">
    <location>
        <begin position="54"/>
        <end position="80"/>
    </location>
</feature>
<feature type="region of interest" description="Disordered" evidence="1">
    <location>
        <begin position="34"/>
        <end position="95"/>
    </location>
</feature>
<reference evidence="2" key="4">
    <citation type="journal article" date="2007" name="Genome Res.">
        <title>Curated Genome Annotation of Oryza sativa ssp. japonica and Comparative Genome Analysis with Arabidopsis thaliana.</title>
        <authorList>
            <consortium name="The Rice Annotation Project (RAP)"/>
            <person name="Itoh T."/>
            <person name="Tanaka T."/>
            <person name="Barrero R.A."/>
            <person name="Yamasaki C."/>
            <person name="Fujii Y."/>
            <person name="Hilton P.B."/>
            <person name="Antonio B.A."/>
            <person name="Aono H."/>
            <person name="Apweiler R."/>
            <person name="Bruskiewich R."/>
            <person name="Bureau T."/>
            <person name="Burr F."/>
            <person name="Costa de Oliveira A."/>
            <person name="Fuks G."/>
            <person name="Habara T."/>
            <person name="Haberer G."/>
            <person name="Han B."/>
            <person name="Harada E."/>
            <person name="Hiraki A.T."/>
            <person name="Hirochika H."/>
            <person name="Hoen D."/>
            <person name="Hokari H."/>
            <person name="Hosokawa S."/>
            <person name="Hsing Y."/>
            <person name="Ikawa H."/>
            <person name="Ikeo K."/>
            <person name="Imanishi T."/>
            <person name="Ito Y."/>
            <person name="Jaiswal P."/>
            <person name="Kanno M."/>
            <person name="Kawahara Y."/>
            <person name="Kawamura T."/>
            <person name="Kawashima H."/>
            <person name="Khurana J.P."/>
            <person name="Kikuchi S."/>
            <person name="Komatsu S."/>
            <person name="Koyanagi K.O."/>
            <person name="Kubooka H."/>
            <person name="Lieberherr D."/>
            <person name="Lin Y.C."/>
            <person name="Lonsdale D."/>
            <person name="Matsumoto T."/>
            <person name="Matsuya A."/>
            <person name="McCombie W.R."/>
            <person name="Messing J."/>
            <person name="Miyao A."/>
            <person name="Mulder N."/>
            <person name="Nagamura Y."/>
            <person name="Nam J."/>
            <person name="Namiki N."/>
            <person name="Numa H."/>
            <person name="Nurimoto S."/>
            <person name="O'donovan C."/>
            <person name="Ohyanagi H."/>
            <person name="Okido T."/>
            <person name="Oota S."/>
            <person name="Osato N."/>
            <person name="Palmer L.E."/>
            <person name="Quetier F."/>
            <person name="Raghuvanshi S."/>
            <person name="Saichi N."/>
            <person name="Sakai H."/>
            <person name="Sakai Y."/>
            <person name="Sakata K."/>
            <person name="Sakurai T."/>
            <person name="Sato F."/>
            <person name="Sato Y."/>
            <person name="Schoof H."/>
            <person name="Seki M."/>
            <person name="Shibata M."/>
            <person name="Shimizu Y."/>
            <person name="Shinozaki K."/>
            <person name="Shinso Y."/>
            <person name="Singh N.K."/>
            <person name="Smith-White B."/>
            <person name="Takeda J."/>
            <person name="Tanino M."/>
            <person name="Tatusova T."/>
            <person name="Thongjuea S."/>
            <person name="Todokoro F."/>
            <person name="Tsugane M."/>
            <person name="Tyagi A.K."/>
            <person name="Vanavichit A."/>
            <person name="Wang A."/>
            <person name="Wing R.A."/>
            <person name="Yamaguchi K."/>
            <person name="Yamamoto M."/>
            <person name="Yamamoto N."/>
            <person name="Yu Y."/>
            <person name="Zhang H."/>
            <person name="Zhao Q."/>
            <person name="Higo K."/>
            <person name="Burr B."/>
            <person name="Gojobori T."/>
            <person name="Sasaki T."/>
        </authorList>
    </citation>
    <scope>NUCLEOTIDE SEQUENCE</scope>
</reference>
<evidence type="ECO:0000313" key="4">
    <source>
        <dbReference type="Proteomes" id="UP000000763"/>
    </source>
</evidence>
<evidence type="ECO:0000313" key="2">
    <source>
        <dbReference type="EMBL" id="BAF29520.1"/>
    </source>
</evidence>
<reference evidence="2" key="8">
    <citation type="submission" date="2012-08" db="EMBL/GenBank/DDBJ databases">
        <title>Oryza sativa nipponbare(GA3) genomic DNA, chromosome 12.</title>
        <authorList>
            <consortium name="IRGSP(International Rice Genome Sequencing Project)"/>
        </authorList>
    </citation>
    <scope>NUCLEOTIDE SEQUENCE</scope>
</reference>
<evidence type="ECO:0000256" key="1">
    <source>
        <dbReference type="SAM" id="MobiDB-lite"/>
    </source>
</evidence>
<name>Q0IP45_ORYSJ</name>
<dbReference type="Proteomes" id="UP000007752">
    <property type="component" value="Chromosome 12"/>
</dbReference>
<dbReference type="KEGG" id="dosa:Os12g0254400"/>
<dbReference type="EMBL" id="CM000149">
    <property type="protein sequence ID" value="EEE53021.1"/>
    <property type="molecule type" value="Genomic_DNA"/>
</dbReference>
<dbReference type="Proteomes" id="UP000000763">
    <property type="component" value="Chromosome 12"/>
</dbReference>
<feature type="compositionally biased region" description="Low complexity" evidence="1">
    <location>
        <begin position="34"/>
        <end position="50"/>
    </location>
</feature>
<reference evidence="2" key="3">
    <citation type="journal article" date="2006" name="Nucleic Acids Res.">
        <title>The Rice Annotation Project Database (RAP-DB): hub for Oryza sativa ssp. japonica genome information.</title>
        <authorList>
            <person name="Ohyanagi H."/>
            <person name="Tanaka T."/>
            <person name="Sakai H."/>
            <person name="Shigemoto Y."/>
            <person name="Yamaguchi K."/>
            <person name="Habara T."/>
            <person name="Fujii Y."/>
            <person name="Antonio B.A."/>
            <person name="Nagamura Y."/>
            <person name="Imanishi T."/>
            <person name="Ikeo K."/>
            <person name="Itoh T."/>
            <person name="Gojobori T."/>
            <person name="Sasaki T."/>
        </authorList>
    </citation>
    <scope>NUCLEOTIDE SEQUENCE</scope>
</reference>
<dbReference type="EMBL" id="AP008218">
    <property type="protein sequence ID" value="BAF29520.1"/>
    <property type="molecule type" value="Genomic_DNA"/>
</dbReference>
<reference evidence="2" key="5">
    <citation type="journal article" date="2008" name="Nucleic Acids Res.">
        <title>The Rice Annotation Project Database (RAP-DB): 2008 update.</title>
        <authorList>
            <consortium name="The Rice Annotation Project (RAP)"/>
            <person name="Tanaka T."/>
            <person name="Antonio B.A."/>
            <person name="Kikuchi S."/>
            <person name="Matsumoto T."/>
            <person name="Nagamura Y."/>
            <person name="Numa H."/>
            <person name="Sakai H."/>
            <person name="Wu J."/>
            <person name="Itoh T."/>
            <person name="Sasaki T."/>
            <person name="Aono R."/>
            <person name="Fujii Y."/>
            <person name="Habara T."/>
            <person name="Harada E."/>
            <person name="Kanno M."/>
            <person name="Kawahara Y."/>
            <person name="Kawashima H."/>
            <person name="Kubooka H."/>
            <person name="Matsuya A."/>
            <person name="Nakaoka H."/>
            <person name="Saichi N."/>
            <person name="Sanbonmatsu R."/>
            <person name="Sato Y."/>
            <person name="Shinso Y."/>
            <person name="Suzuki M."/>
            <person name="Takeda J."/>
            <person name="Tanino M."/>
            <person name="Todokoro F."/>
            <person name="Yamaguchi K."/>
            <person name="Yamamoto N."/>
            <person name="Yamasaki C."/>
            <person name="Imanishi T."/>
            <person name="Okido T."/>
            <person name="Tada M."/>
            <person name="Ikeo K."/>
            <person name="Tateno Y."/>
            <person name="Gojobori T."/>
            <person name="Lin Y.C."/>
            <person name="Wei F.J."/>
            <person name="Hsing Y.I."/>
            <person name="Zhao Q."/>
            <person name="Han B."/>
            <person name="Kramer M.R."/>
            <person name="McCombie R.W."/>
            <person name="Lonsdale D."/>
            <person name="O'Donovan C.C."/>
            <person name="Whitfield E.J."/>
            <person name="Apweiler R."/>
            <person name="Koyanagi K.O."/>
            <person name="Khurana J.P."/>
            <person name="Raghuvanshi S."/>
            <person name="Singh N.K."/>
            <person name="Tyagi A.K."/>
            <person name="Haberer G."/>
            <person name="Fujisawa M."/>
            <person name="Hosokawa S."/>
            <person name="Ito Y."/>
            <person name="Ikawa H."/>
            <person name="Shibata M."/>
            <person name="Yamamoto M."/>
            <person name="Bruskiewich R.M."/>
            <person name="Hoen D.R."/>
            <person name="Bureau TE."/>
            <person name="Namiki N."/>
            <person name="Ohyanagi H."/>
            <person name="Sakai Y."/>
            <person name="Nobushima S."/>
            <person name="Sakata K."/>
            <person name="Barrero R.A."/>
            <person name="Sato Y."/>
            <person name="Souvorov A."/>
            <person name="Smith-White B."/>
            <person name="Tatusova T."/>
            <person name="An S."/>
            <person name="An G."/>
            <person name="OOta S."/>
            <person name="Fuks G."/>
            <person name="Messing J."/>
            <person name="Christie K.R."/>
            <person name="Lieberherr D."/>
            <person name="Kim H."/>
            <person name="Zuccolo A."/>
            <person name="Wing R.A."/>
            <person name="Nobuta K."/>
            <person name="Green P.J."/>
            <person name="Lu C."/>
            <person name="Meyers BC."/>
            <person name="Chaparro C."/>
            <person name="Piegu B."/>
            <person name="Panaud O."/>
            <person name="Echeverria M."/>
        </authorList>
    </citation>
    <scope>NUCLEOTIDE SEQUENCE</scope>
</reference>
<dbReference type="AlphaFoldDB" id="Q0IP45"/>